<name>A0ABV2SII2_9GAMM</name>
<dbReference type="SUPFAM" id="SSF52402">
    <property type="entry name" value="Adenine nucleotide alpha hydrolases-like"/>
    <property type="match status" value="1"/>
</dbReference>
<dbReference type="InterPro" id="IPR006016">
    <property type="entry name" value="UspA"/>
</dbReference>
<comment type="similarity">
    <text evidence="1">Belongs to the universal stress protein A family.</text>
</comment>
<organism evidence="3 4">
    <name type="scientific">Endozoicomonas lisbonensis</name>
    <dbReference type="NCBI Taxonomy" id="3120522"/>
    <lineage>
        <taxon>Bacteria</taxon>
        <taxon>Pseudomonadati</taxon>
        <taxon>Pseudomonadota</taxon>
        <taxon>Gammaproteobacteria</taxon>
        <taxon>Oceanospirillales</taxon>
        <taxon>Endozoicomonadaceae</taxon>
        <taxon>Endozoicomonas</taxon>
    </lineage>
</organism>
<sequence>MIPDVNNIVYASDLQPGSRPAFRMAVRLALSNNARLLFITVIEDSNEYAKRRVSLAVTDKMLKEMETESMDRLQSKMINRLERFIEEEMEQGIEFPQGKPELHVIEGTHAGQAIVGFADRVDADLIVMGKRRKHGMDKLLVGSVANKVLKSSHIPVLMVPLR</sequence>
<dbReference type="InterPro" id="IPR006015">
    <property type="entry name" value="Universal_stress_UspA"/>
</dbReference>
<evidence type="ECO:0000259" key="2">
    <source>
        <dbReference type="Pfam" id="PF00582"/>
    </source>
</evidence>
<dbReference type="Pfam" id="PF00582">
    <property type="entry name" value="Usp"/>
    <property type="match status" value="1"/>
</dbReference>
<dbReference type="InterPro" id="IPR014729">
    <property type="entry name" value="Rossmann-like_a/b/a_fold"/>
</dbReference>
<dbReference type="Gene3D" id="3.40.50.620">
    <property type="entry name" value="HUPs"/>
    <property type="match status" value="1"/>
</dbReference>
<proteinExistence type="inferred from homology"/>
<keyword evidence="4" id="KW-1185">Reference proteome</keyword>
<dbReference type="PRINTS" id="PR01438">
    <property type="entry name" value="UNVRSLSTRESS"/>
</dbReference>
<dbReference type="Proteomes" id="UP001549366">
    <property type="component" value="Unassembled WGS sequence"/>
</dbReference>
<evidence type="ECO:0000256" key="1">
    <source>
        <dbReference type="ARBA" id="ARBA00008791"/>
    </source>
</evidence>
<accession>A0ABV2SII2</accession>
<evidence type="ECO:0000313" key="4">
    <source>
        <dbReference type="Proteomes" id="UP001549366"/>
    </source>
</evidence>
<evidence type="ECO:0000313" key="3">
    <source>
        <dbReference type="EMBL" id="MET4757570.1"/>
    </source>
</evidence>
<dbReference type="PANTHER" id="PTHR46268:SF6">
    <property type="entry name" value="UNIVERSAL STRESS PROTEIN UP12"/>
    <property type="match status" value="1"/>
</dbReference>
<comment type="caution">
    <text evidence="3">The sequence shown here is derived from an EMBL/GenBank/DDBJ whole genome shotgun (WGS) entry which is preliminary data.</text>
</comment>
<dbReference type="EMBL" id="JBEWTB010000002">
    <property type="protein sequence ID" value="MET4757570.1"/>
    <property type="molecule type" value="Genomic_DNA"/>
</dbReference>
<dbReference type="RefSeq" id="WP_354007715.1">
    <property type="nucleotide sequence ID" value="NZ_JBEWTA010000001.1"/>
</dbReference>
<protein>
    <submittedName>
        <fullName evidence="3">Nucleotide-binding universal stress UspA family protein</fullName>
    </submittedName>
</protein>
<dbReference type="PANTHER" id="PTHR46268">
    <property type="entry name" value="STRESS RESPONSE PROTEIN NHAX"/>
    <property type="match status" value="1"/>
</dbReference>
<dbReference type="CDD" id="cd00293">
    <property type="entry name" value="USP-like"/>
    <property type="match status" value="1"/>
</dbReference>
<feature type="domain" description="UspA" evidence="2">
    <location>
        <begin position="6"/>
        <end position="160"/>
    </location>
</feature>
<gene>
    <name evidence="3" type="ORF">V5J35_002762</name>
</gene>
<reference evidence="3 4" key="1">
    <citation type="submission" date="2024-06" db="EMBL/GenBank/DDBJ databases">
        <title>Genomic Encyclopedia of Type Strains, Phase V (KMG-V): Genome sequencing to study the core and pangenomes of soil and plant-associated prokaryotes.</title>
        <authorList>
            <person name="Whitman W."/>
        </authorList>
    </citation>
    <scope>NUCLEOTIDE SEQUENCE [LARGE SCALE GENOMIC DNA]</scope>
    <source>
        <strain evidence="3 4">NE40</strain>
    </source>
</reference>